<sequence>LLVQSFLLCKVCSSPVRVPQLPENQVLADLKNGSESANALSDKLFSLLEPHEEDGLRSSTENHIFLSRVSRSLNPCEEKRVRKWNHCLERHVAEVHCKKHSVGCYSPGNIPPKCKKNYKIVFGPSGSCTMASNCTCAA</sequence>
<keyword evidence="2" id="KW-1185">Reference proteome</keyword>
<accession>A0AAU9VZL2</accession>
<reference evidence="1 2" key="1">
    <citation type="submission" date="2022-05" db="EMBL/GenBank/DDBJ databases">
        <authorList>
            <consortium name="Genoscope - CEA"/>
            <person name="William W."/>
        </authorList>
    </citation>
    <scope>NUCLEOTIDE SEQUENCE [LARGE SCALE GENOMIC DNA]</scope>
</reference>
<dbReference type="AlphaFoldDB" id="A0AAU9VZL2"/>
<evidence type="ECO:0000313" key="1">
    <source>
        <dbReference type="EMBL" id="CAH3040062.1"/>
    </source>
</evidence>
<organism evidence="1 2">
    <name type="scientific">Pocillopora meandrina</name>
    <dbReference type="NCBI Taxonomy" id="46732"/>
    <lineage>
        <taxon>Eukaryota</taxon>
        <taxon>Metazoa</taxon>
        <taxon>Cnidaria</taxon>
        <taxon>Anthozoa</taxon>
        <taxon>Hexacorallia</taxon>
        <taxon>Scleractinia</taxon>
        <taxon>Astrocoeniina</taxon>
        <taxon>Pocilloporidae</taxon>
        <taxon>Pocillopora</taxon>
    </lineage>
</organism>
<name>A0AAU9VZL2_9CNID</name>
<dbReference type="EMBL" id="CALNXJ010000005">
    <property type="protein sequence ID" value="CAH3040062.1"/>
    <property type="molecule type" value="Genomic_DNA"/>
</dbReference>
<evidence type="ECO:0000313" key="2">
    <source>
        <dbReference type="Proteomes" id="UP001159428"/>
    </source>
</evidence>
<comment type="caution">
    <text evidence="1">The sequence shown here is derived from an EMBL/GenBank/DDBJ whole genome shotgun (WGS) entry which is preliminary data.</text>
</comment>
<feature type="non-terminal residue" evidence="1">
    <location>
        <position position="1"/>
    </location>
</feature>
<protein>
    <submittedName>
        <fullName evidence="1">Uncharacterized protein</fullName>
    </submittedName>
</protein>
<dbReference type="Proteomes" id="UP001159428">
    <property type="component" value="Unassembled WGS sequence"/>
</dbReference>
<gene>
    <name evidence="1" type="ORF">PMEA_00025662</name>
</gene>
<proteinExistence type="predicted"/>